<keyword evidence="2" id="KW-0732">Signal</keyword>
<feature type="compositionally biased region" description="Low complexity" evidence="1">
    <location>
        <begin position="86"/>
        <end position="95"/>
    </location>
</feature>
<comment type="caution">
    <text evidence="3">The sequence shown here is derived from an EMBL/GenBank/DDBJ whole genome shotgun (WGS) entry which is preliminary data.</text>
</comment>
<feature type="region of interest" description="Disordered" evidence="1">
    <location>
        <begin position="82"/>
        <end position="108"/>
    </location>
</feature>
<evidence type="ECO:0000313" key="4">
    <source>
        <dbReference type="Proteomes" id="UP000297890"/>
    </source>
</evidence>
<feature type="signal peptide" evidence="2">
    <location>
        <begin position="1"/>
        <end position="32"/>
    </location>
</feature>
<evidence type="ECO:0000256" key="2">
    <source>
        <dbReference type="SAM" id="SignalP"/>
    </source>
</evidence>
<dbReference type="Pfam" id="PF10048">
    <property type="entry name" value="DUF2282"/>
    <property type="match status" value="1"/>
</dbReference>
<dbReference type="Proteomes" id="UP000297890">
    <property type="component" value="Unassembled WGS sequence"/>
</dbReference>
<dbReference type="EMBL" id="SRIO01000003">
    <property type="protein sequence ID" value="TFZ83586.1"/>
    <property type="molecule type" value="Genomic_DNA"/>
</dbReference>
<sequence>MSQSTKSAKLSGAALAAALGTALALTAGPVTAGSDHGAAAGKEKCYGVSLKGKNDCAAGPGTSCAGSSKVDYQGDAWKMVPKGTCEETPSPTSPTGFGQLEPFAEKKD</sequence>
<evidence type="ECO:0000256" key="1">
    <source>
        <dbReference type="SAM" id="MobiDB-lite"/>
    </source>
</evidence>
<dbReference type="RefSeq" id="WP_135281003.1">
    <property type="nucleotide sequence ID" value="NZ_SRIO01000003.1"/>
</dbReference>
<protein>
    <submittedName>
        <fullName evidence="3">DUF2282 domain-containing protein</fullName>
    </submittedName>
</protein>
<accession>A0A4Z0FCX3</accession>
<name>A0A4Z0FCX3_9GAMM</name>
<dbReference type="AlphaFoldDB" id="A0A4Z0FCX3"/>
<reference evidence="3 4" key="1">
    <citation type="journal article" date="2019" name="ISME J.">
        <title>Candidatus Macondimonas diazotrophica, a novel gammaproteobacterial genus dominating crude-oil-contaminated coastal sediments.</title>
        <authorList>
            <person name="Karthikeyan S."/>
            <person name="Konstantinidis K."/>
        </authorList>
    </citation>
    <scope>NUCLEOTIDE SEQUENCE [LARGE SCALE GENOMIC DNA]</scope>
    <source>
        <strain evidence="3 4">KTK01</strain>
    </source>
</reference>
<organism evidence="3 4">
    <name type="scientific">Candidatus Macondimonas diazotrophica</name>
    <dbReference type="NCBI Taxonomy" id="2305248"/>
    <lineage>
        <taxon>Bacteria</taxon>
        <taxon>Pseudomonadati</taxon>
        <taxon>Pseudomonadota</taxon>
        <taxon>Gammaproteobacteria</taxon>
        <taxon>Chromatiales</taxon>
        <taxon>Ectothiorhodospiraceae</taxon>
        <taxon>Candidatus Macondimonas</taxon>
    </lineage>
</organism>
<dbReference type="OrthoDB" id="1551288at2"/>
<evidence type="ECO:0000313" key="3">
    <source>
        <dbReference type="EMBL" id="TFZ83586.1"/>
    </source>
</evidence>
<gene>
    <name evidence="3" type="ORF">E4680_03565</name>
</gene>
<feature type="chain" id="PRO_5021441752" evidence="2">
    <location>
        <begin position="33"/>
        <end position="108"/>
    </location>
</feature>
<proteinExistence type="predicted"/>
<dbReference type="InterPro" id="IPR018740">
    <property type="entry name" value="DUF2282_membr"/>
</dbReference>
<keyword evidence="4" id="KW-1185">Reference proteome</keyword>